<protein>
    <submittedName>
        <fullName evidence="1">Uncharacterized protein</fullName>
    </submittedName>
</protein>
<dbReference type="AlphaFoldDB" id="A0A7W7SV73"/>
<dbReference type="EMBL" id="JACHJW010000001">
    <property type="protein sequence ID" value="MBB4961559.1"/>
    <property type="molecule type" value="Genomic_DNA"/>
</dbReference>
<comment type="caution">
    <text evidence="1">The sequence shown here is derived from an EMBL/GenBank/DDBJ whole genome shotgun (WGS) entry which is preliminary data.</text>
</comment>
<evidence type="ECO:0000313" key="1">
    <source>
        <dbReference type="EMBL" id="MBB4961559.1"/>
    </source>
</evidence>
<sequence length="43" mass="4380">MISSNTVLSRIAGTEPAAIEVGFSGACVSLGRNAGLRQFDGLL</sequence>
<reference evidence="1 2" key="1">
    <citation type="submission" date="2020-08" db="EMBL/GenBank/DDBJ databases">
        <title>Sequencing the genomes of 1000 actinobacteria strains.</title>
        <authorList>
            <person name="Klenk H.-P."/>
        </authorList>
    </citation>
    <scope>NUCLEOTIDE SEQUENCE [LARGE SCALE GENOMIC DNA]</scope>
    <source>
        <strain evidence="1 2">DSM 45886</strain>
    </source>
</reference>
<keyword evidence="2" id="KW-1185">Reference proteome</keyword>
<dbReference type="RefSeq" id="WP_281384926.1">
    <property type="nucleotide sequence ID" value="NZ_JACHJW010000001.1"/>
</dbReference>
<gene>
    <name evidence="1" type="ORF">FHR38_005292</name>
</gene>
<name>A0A7W7SV73_9ACTN</name>
<proteinExistence type="predicted"/>
<accession>A0A7W7SV73</accession>
<organism evidence="1 2">
    <name type="scientific">Micromonospora polyrhachis</name>
    <dbReference type="NCBI Taxonomy" id="1282883"/>
    <lineage>
        <taxon>Bacteria</taxon>
        <taxon>Bacillati</taxon>
        <taxon>Actinomycetota</taxon>
        <taxon>Actinomycetes</taxon>
        <taxon>Micromonosporales</taxon>
        <taxon>Micromonosporaceae</taxon>
        <taxon>Micromonospora</taxon>
    </lineage>
</organism>
<dbReference type="Proteomes" id="UP000578819">
    <property type="component" value="Unassembled WGS sequence"/>
</dbReference>
<evidence type="ECO:0000313" key="2">
    <source>
        <dbReference type="Proteomes" id="UP000578819"/>
    </source>
</evidence>